<dbReference type="AlphaFoldDB" id="E3JCE4"/>
<dbReference type="RefSeq" id="WP_013427844.1">
    <property type="nucleotide sequence ID" value="NC_014666.1"/>
</dbReference>
<proteinExistence type="predicted"/>
<evidence type="ECO:0000313" key="1">
    <source>
        <dbReference type="EMBL" id="ADP84733.1"/>
    </source>
</evidence>
<protein>
    <submittedName>
        <fullName evidence="1">Uncharacterized protein</fullName>
    </submittedName>
</protein>
<keyword evidence="2" id="KW-1185">Reference proteome</keyword>
<organism evidence="1 2">
    <name type="scientific">Pseudofrankia inefficax (strain DSM 45817 / CECT 9037 / DDB 130130 / EuI1c)</name>
    <name type="common">Frankia inefficax</name>
    <dbReference type="NCBI Taxonomy" id="298654"/>
    <lineage>
        <taxon>Bacteria</taxon>
        <taxon>Bacillati</taxon>
        <taxon>Actinomycetota</taxon>
        <taxon>Actinomycetes</taxon>
        <taxon>Frankiales</taxon>
        <taxon>Frankiaceae</taxon>
        <taxon>Pseudofrankia</taxon>
    </lineage>
</organism>
<dbReference type="OrthoDB" id="9977458at2"/>
<accession>E3JCE4</accession>
<sequence length="54" mass="6245">MAYVQDRIGYPRGWLSESSYTLRVELERTDPSAPWQLDDWAADSWDLADTALPE</sequence>
<name>E3JCE4_PSEI1</name>
<dbReference type="EMBL" id="CP002299">
    <property type="protein sequence ID" value="ADP84733.1"/>
    <property type="molecule type" value="Genomic_DNA"/>
</dbReference>
<dbReference type="Proteomes" id="UP000002484">
    <property type="component" value="Chromosome"/>
</dbReference>
<dbReference type="InParanoid" id="E3JCE4"/>
<dbReference type="HOGENOM" id="CLU_3043683_0_0_11"/>
<dbReference type="KEGG" id="fri:FraEuI1c_6764"/>
<evidence type="ECO:0000313" key="2">
    <source>
        <dbReference type="Proteomes" id="UP000002484"/>
    </source>
</evidence>
<gene>
    <name evidence="1" type="ordered locus">FraEuI1c_6764</name>
</gene>
<reference evidence="1 2" key="1">
    <citation type="submission" date="2010-10" db="EMBL/GenBank/DDBJ databases">
        <title>Complete sequence of Frankia sp. EuI1c.</title>
        <authorList>
            <consortium name="US DOE Joint Genome Institute"/>
            <person name="Lucas S."/>
            <person name="Copeland A."/>
            <person name="Lapidus A."/>
            <person name="Cheng J.-F."/>
            <person name="Bruce D."/>
            <person name="Goodwin L."/>
            <person name="Pitluck S."/>
            <person name="Chertkov O."/>
            <person name="Detter J.C."/>
            <person name="Han C."/>
            <person name="Tapia R."/>
            <person name="Land M."/>
            <person name="Hauser L."/>
            <person name="Jeffries C."/>
            <person name="Kyrpides N."/>
            <person name="Ivanova N."/>
            <person name="Mikhailova N."/>
            <person name="Beauchemin N."/>
            <person name="Sen A."/>
            <person name="Sur S.A."/>
            <person name="Gtari M."/>
            <person name="Wall L."/>
            <person name="Tisa L."/>
            <person name="Woyke T."/>
        </authorList>
    </citation>
    <scope>NUCLEOTIDE SEQUENCE [LARGE SCALE GENOMIC DNA]</scope>
    <source>
        <strain evidence="2">DSM 45817 / CECT 9037 / EuI1c</strain>
    </source>
</reference>